<comment type="subcellular location">
    <subcellularLocation>
        <location evidence="3">Cytoplasm</location>
    </subcellularLocation>
    <subcellularLocation>
        <location evidence="2">Nucleus</location>
    </subcellularLocation>
</comment>
<evidence type="ECO:0000313" key="15">
    <source>
        <dbReference type="WBParaSite" id="PSAMB.scaffold7570size7435.g30249.t1"/>
    </source>
</evidence>
<dbReference type="PRINTS" id="PR02086">
    <property type="entry name" value="PUTNUCHARBI1"/>
</dbReference>
<evidence type="ECO:0000256" key="7">
    <source>
        <dbReference type="ARBA" id="ARBA00022722"/>
    </source>
</evidence>
<dbReference type="GO" id="GO:0016787">
    <property type="term" value="F:hydrolase activity"/>
    <property type="evidence" value="ECO:0007669"/>
    <property type="project" value="UniProtKB-KW"/>
</dbReference>
<feature type="domain" description="DDE Tnp4" evidence="13">
    <location>
        <begin position="156"/>
        <end position="304"/>
    </location>
</feature>
<keyword evidence="14" id="KW-1185">Reference proteome</keyword>
<reference evidence="15" key="1">
    <citation type="submission" date="2022-11" db="UniProtKB">
        <authorList>
            <consortium name="WormBaseParasite"/>
        </authorList>
    </citation>
    <scope>IDENTIFICATION</scope>
</reference>
<comment type="cofactor">
    <cofactor evidence="1">
        <name>a divalent metal cation</name>
        <dbReference type="ChEBI" id="CHEBI:60240"/>
    </cofactor>
</comment>
<comment type="similarity">
    <text evidence="4">Belongs to the HARBI1 family.</text>
</comment>
<evidence type="ECO:0000313" key="14">
    <source>
        <dbReference type="Proteomes" id="UP000887566"/>
    </source>
</evidence>
<evidence type="ECO:0000256" key="12">
    <source>
        <dbReference type="ARBA" id="ARBA00045850"/>
    </source>
</evidence>
<evidence type="ECO:0000256" key="2">
    <source>
        <dbReference type="ARBA" id="ARBA00004123"/>
    </source>
</evidence>
<dbReference type="GO" id="GO:0046872">
    <property type="term" value="F:metal ion binding"/>
    <property type="evidence" value="ECO:0007669"/>
    <property type="project" value="UniProtKB-KW"/>
</dbReference>
<keyword evidence="8" id="KW-0479">Metal-binding</keyword>
<keyword evidence="10" id="KW-0539">Nucleus</keyword>
<dbReference type="Pfam" id="PF13359">
    <property type="entry name" value="DDE_Tnp_4"/>
    <property type="match status" value="1"/>
</dbReference>
<evidence type="ECO:0000256" key="3">
    <source>
        <dbReference type="ARBA" id="ARBA00004496"/>
    </source>
</evidence>
<dbReference type="Proteomes" id="UP000887566">
    <property type="component" value="Unplaced"/>
</dbReference>
<dbReference type="WBParaSite" id="PSAMB.scaffold7570size7435.g30249.t1">
    <property type="protein sequence ID" value="PSAMB.scaffold7570size7435.g30249.t1"/>
    <property type="gene ID" value="PSAMB.scaffold7570size7435.g30249"/>
</dbReference>
<evidence type="ECO:0000256" key="5">
    <source>
        <dbReference type="ARBA" id="ARBA00015519"/>
    </source>
</evidence>
<dbReference type="PANTHER" id="PTHR22930:SF85">
    <property type="entry name" value="GH03217P-RELATED"/>
    <property type="match status" value="1"/>
</dbReference>
<dbReference type="GO" id="GO:0005634">
    <property type="term" value="C:nucleus"/>
    <property type="evidence" value="ECO:0007669"/>
    <property type="project" value="UniProtKB-SubCell"/>
</dbReference>
<dbReference type="PANTHER" id="PTHR22930">
    <property type="match status" value="1"/>
</dbReference>
<comment type="function">
    <text evidence="12">Transposase-derived protein that may have nuclease activity. Does not have transposase activity.</text>
</comment>
<keyword evidence="7" id="KW-0540">Nuclease</keyword>
<accession>A0A914XDK8</accession>
<evidence type="ECO:0000259" key="13">
    <source>
        <dbReference type="Pfam" id="PF13359"/>
    </source>
</evidence>
<evidence type="ECO:0000256" key="10">
    <source>
        <dbReference type="ARBA" id="ARBA00023242"/>
    </source>
</evidence>
<evidence type="ECO:0000256" key="11">
    <source>
        <dbReference type="ARBA" id="ARBA00030126"/>
    </source>
</evidence>
<dbReference type="AlphaFoldDB" id="A0A914XDK8"/>
<dbReference type="InterPro" id="IPR045249">
    <property type="entry name" value="HARBI1-like"/>
</dbReference>
<keyword evidence="6" id="KW-0963">Cytoplasm</keyword>
<dbReference type="GO" id="GO:0004518">
    <property type="term" value="F:nuclease activity"/>
    <property type="evidence" value="ECO:0007669"/>
    <property type="project" value="UniProtKB-KW"/>
</dbReference>
<evidence type="ECO:0000256" key="8">
    <source>
        <dbReference type="ARBA" id="ARBA00022723"/>
    </source>
</evidence>
<sequence>MARYLRREYRDGVANHEFQRAMRRERIVWDRTNPLDVFDDLQLYERFRLDRQGVITLTAMLEEHLRPAANRNRPIHPAQQVLIALRFFGGGPFQLTTGDTCNISQASVSRIIRRVSLAIVAEQDQFVQYPTEPAELLRVRTAFQDIGGFPGVVGVVDGTQIKIKAPSRNEQEYVGRKGGHTMNVQGIALADCSFSHVVANYPGASHDSRILRESKLYAALLEGRKQGLLLGDSAYSLTPFLMKPLPAPTTDPELNYQEAFLTTRATVERAFGQLKQRWNCLHQELRYTPERCCAIIIACFCLHNFAIRRHLPPFPIEENRPREDDNNVDVFDDAPDVAAALEGRVRQQQIIARYFS</sequence>
<protein>
    <recommendedName>
        <fullName evidence="5">Putative nuclease HARBI1</fullName>
    </recommendedName>
    <alternativeName>
        <fullName evidence="11">Harbinger transposase-derived nuclease</fullName>
    </alternativeName>
</protein>
<proteinExistence type="inferred from homology"/>
<evidence type="ECO:0000256" key="4">
    <source>
        <dbReference type="ARBA" id="ARBA00006958"/>
    </source>
</evidence>
<dbReference type="InterPro" id="IPR026103">
    <property type="entry name" value="HARBI1_animal"/>
</dbReference>
<name>A0A914XDK8_9BILA</name>
<keyword evidence="9" id="KW-0378">Hydrolase</keyword>
<evidence type="ECO:0000256" key="9">
    <source>
        <dbReference type="ARBA" id="ARBA00022801"/>
    </source>
</evidence>
<dbReference type="GO" id="GO:0005737">
    <property type="term" value="C:cytoplasm"/>
    <property type="evidence" value="ECO:0007669"/>
    <property type="project" value="UniProtKB-SubCell"/>
</dbReference>
<evidence type="ECO:0000256" key="6">
    <source>
        <dbReference type="ARBA" id="ARBA00022490"/>
    </source>
</evidence>
<organism evidence="14 15">
    <name type="scientific">Plectus sambesii</name>
    <dbReference type="NCBI Taxonomy" id="2011161"/>
    <lineage>
        <taxon>Eukaryota</taxon>
        <taxon>Metazoa</taxon>
        <taxon>Ecdysozoa</taxon>
        <taxon>Nematoda</taxon>
        <taxon>Chromadorea</taxon>
        <taxon>Plectida</taxon>
        <taxon>Plectina</taxon>
        <taxon>Plectoidea</taxon>
        <taxon>Plectidae</taxon>
        <taxon>Plectus</taxon>
    </lineage>
</organism>
<evidence type="ECO:0000256" key="1">
    <source>
        <dbReference type="ARBA" id="ARBA00001968"/>
    </source>
</evidence>
<dbReference type="InterPro" id="IPR027806">
    <property type="entry name" value="HARBI1_dom"/>
</dbReference>